<gene>
    <name evidence="1" type="ORF">GX533_00675</name>
</gene>
<organism evidence="1 2">
    <name type="scientific">Candidatus Dojkabacteria bacterium</name>
    <dbReference type="NCBI Taxonomy" id="2099670"/>
    <lineage>
        <taxon>Bacteria</taxon>
        <taxon>Candidatus Dojkabacteria</taxon>
    </lineage>
</organism>
<comment type="caution">
    <text evidence="1">The sequence shown here is derived from an EMBL/GenBank/DDBJ whole genome shotgun (WGS) entry which is preliminary data.</text>
</comment>
<dbReference type="AlphaFoldDB" id="A0A832QD47"/>
<dbReference type="EMBL" id="DUTP01000001">
    <property type="protein sequence ID" value="HHX99186.1"/>
    <property type="molecule type" value="Genomic_DNA"/>
</dbReference>
<proteinExistence type="predicted"/>
<name>A0A832QD47_9BACT</name>
<sequence>MTERYQSQNEVELQDNEKGLIEDNIDHLDTIVISLFDNLDELDRVERQVAIYNADTCTPIGIHLGYSICGDPEIQTDPKHNEFEQFYKLVIGDEFVKIHLNRDYSIQKIITNIATNKPYAVAHWLDRAYKTFDYLLNASENFYLEWEHFSF</sequence>
<accession>A0A832QD47</accession>
<evidence type="ECO:0000313" key="2">
    <source>
        <dbReference type="Proteomes" id="UP000576550"/>
    </source>
</evidence>
<protein>
    <submittedName>
        <fullName evidence="1">Uncharacterized protein</fullName>
    </submittedName>
</protein>
<reference evidence="1 2" key="1">
    <citation type="journal article" date="2020" name="Biotechnol. Biofuels">
        <title>New insights from the biogas microbiome by comprehensive genome-resolved metagenomics of nearly 1600 species originating from multiple anaerobic digesters.</title>
        <authorList>
            <person name="Campanaro S."/>
            <person name="Treu L."/>
            <person name="Rodriguez-R L.M."/>
            <person name="Kovalovszki A."/>
            <person name="Ziels R.M."/>
            <person name="Maus I."/>
            <person name="Zhu X."/>
            <person name="Kougias P.G."/>
            <person name="Basile A."/>
            <person name="Luo G."/>
            <person name="Schluter A."/>
            <person name="Konstantinidis K.T."/>
            <person name="Angelidaki I."/>
        </authorList>
    </citation>
    <scope>NUCLEOTIDE SEQUENCE [LARGE SCALE GENOMIC DNA]</scope>
    <source>
        <strain evidence="1">AS05jafATM_89</strain>
    </source>
</reference>
<evidence type="ECO:0000313" key="1">
    <source>
        <dbReference type="EMBL" id="HHX99186.1"/>
    </source>
</evidence>
<dbReference type="Proteomes" id="UP000576550">
    <property type="component" value="Unassembled WGS sequence"/>
</dbReference>